<gene>
    <name evidence="9" type="ORF">HNR28_003363</name>
</gene>
<feature type="transmembrane region" description="Helical" evidence="7">
    <location>
        <begin position="251"/>
        <end position="272"/>
    </location>
</feature>
<dbReference type="InterPro" id="IPR036259">
    <property type="entry name" value="MFS_trans_sf"/>
</dbReference>
<evidence type="ECO:0000256" key="4">
    <source>
        <dbReference type="ARBA" id="ARBA00022989"/>
    </source>
</evidence>
<feature type="transmembrane region" description="Helical" evidence="7">
    <location>
        <begin position="20"/>
        <end position="43"/>
    </location>
</feature>
<proteinExistence type="inferred from homology"/>
<evidence type="ECO:0000256" key="2">
    <source>
        <dbReference type="ARBA" id="ARBA00008432"/>
    </source>
</evidence>
<dbReference type="RefSeq" id="WP_151024141.1">
    <property type="nucleotide sequence ID" value="NZ_JACHIB010000023.1"/>
</dbReference>
<feature type="transmembrane region" description="Helical" evidence="7">
    <location>
        <begin position="356"/>
        <end position="381"/>
    </location>
</feature>
<keyword evidence="6 7" id="KW-0472">Membrane</keyword>
<evidence type="ECO:0000313" key="10">
    <source>
        <dbReference type="Proteomes" id="UP000541136"/>
    </source>
</evidence>
<dbReference type="Pfam" id="PF07690">
    <property type="entry name" value="MFS_1"/>
    <property type="match status" value="1"/>
</dbReference>
<evidence type="ECO:0000256" key="3">
    <source>
        <dbReference type="ARBA" id="ARBA00022692"/>
    </source>
</evidence>
<dbReference type="EMBL" id="JACHIB010000023">
    <property type="protein sequence ID" value="MBB6085306.1"/>
    <property type="molecule type" value="Genomic_DNA"/>
</dbReference>
<organism evidence="9 10">
    <name type="scientific">Castellaniella defragrans</name>
    <name type="common">Alcaligenes defragrans</name>
    <dbReference type="NCBI Taxonomy" id="75697"/>
    <lineage>
        <taxon>Bacteria</taxon>
        <taxon>Pseudomonadati</taxon>
        <taxon>Pseudomonadota</taxon>
        <taxon>Betaproteobacteria</taxon>
        <taxon>Burkholderiales</taxon>
        <taxon>Alcaligenaceae</taxon>
        <taxon>Castellaniella</taxon>
    </lineage>
</organism>
<feature type="transmembrane region" description="Helical" evidence="7">
    <location>
        <begin position="176"/>
        <end position="192"/>
    </location>
</feature>
<sequence length="424" mass="45738">MSSNAAPQPAPAASRKALSVLFSSTFAFTVCFAVWTMFSVLGVPLKSELSLNETQFGLLIATPVLTGSLVRVPLGMLTDRFGGRIVFVLVLLVCVPPLYLMSYATTYAQFLVLALFVGLAGGTFSVGTPYVARWFAPERRGFAMGVFGAGNSGSALNMFVAPLVIGAFGWTMLPRAYAALMLGTAVLFWLFSHSDPAHRAPSAVGLRQQLSVLKDPRVWRYCQYYSVVFGGYVALALWATKYYVAEYGFDLTLAAFLAMVFSLPGGVLRALGGWFSDRFGAYAVTWWVMWVCWVCFFLLSYPQTQMTIQTLQGPVSLHIGLNSTVFTILLFVVGVAMAIGKASVFKFISDDYSDNIGAVSGVVGLAGGLGGFVLPILFGALLDITGVYSSAFMLLYGTVCVSLVFMHYSYQRAPRAGTELTGTV</sequence>
<dbReference type="PANTHER" id="PTHR23515">
    <property type="entry name" value="HIGH-AFFINITY NITRATE TRANSPORTER 2.3"/>
    <property type="match status" value="1"/>
</dbReference>
<reference evidence="9 10" key="1">
    <citation type="submission" date="2020-08" db="EMBL/GenBank/DDBJ databases">
        <title>Genomic Encyclopedia of Type Strains, Phase IV (KMG-IV): sequencing the most valuable type-strain genomes for metagenomic binning, comparative biology and taxonomic classification.</title>
        <authorList>
            <person name="Goeker M."/>
        </authorList>
    </citation>
    <scope>NUCLEOTIDE SEQUENCE [LARGE SCALE GENOMIC DNA]</scope>
    <source>
        <strain evidence="9 10">DSM 12141</strain>
    </source>
</reference>
<feature type="transmembrane region" description="Helical" evidence="7">
    <location>
        <begin position="81"/>
        <end position="101"/>
    </location>
</feature>
<evidence type="ECO:0000256" key="6">
    <source>
        <dbReference type="ARBA" id="ARBA00023136"/>
    </source>
</evidence>
<evidence type="ECO:0000256" key="5">
    <source>
        <dbReference type="ARBA" id="ARBA00023063"/>
    </source>
</evidence>
<dbReference type="Proteomes" id="UP000541136">
    <property type="component" value="Unassembled WGS sequence"/>
</dbReference>
<comment type="similarity">
    <text evidence="2">Belongs to the major facilitator superfamily. Nitrate/nitrite porter (TC 2.A.1.8) family.</text>
</comment>
<comment type="subcellular location">
    <subcellularLocation>
        <location evidence="1">Membrane</location>
        <topology evidence="1">Multi-pass membrane protein</topology>
    </subcellularLocation>
</comment>
<evidence type="ECO:0000259" key="8">
    <source>
        <dbReference type="PROSITE" id="PS50850"/>
    </source>
</evidence>
<dbReference type="PROSITE" id="PS50850">
    <property type="entry name" value="MFS"/>
    <property type="match status" value="1"/>
</dbReference>
<dbReference type="GO" id="GO:0042128">
    <property type="term" value="P:nitrate assimilation"/>
    <property type="evidence" value="ECO:0007669"/>
    <property type="project" value="UniProtKB-KW"/>
</dbReference>
<evidence type="ECO:0000313" key="9">
    <source>
        <dbReference type="EMBL" id="MBB6085306.1"/>
    </source>
</evidence>
<feature type="transmembrane region" description="Helical" evidence="7">
    <location>
        <begin position="224"/>
        <end position="245"/>
    </location>
</feature>
<feature type="transmembrane region" description="Helical" evidence="7">
    <location>
        <begin position="107"/>
        <end position="132"/>
    </location>
</feature>
<feature type="transmembrane region" description="Helical" evidence="7">
    <location>
        <begin position="319"/>
        <end position="344"/>
    </location>
</feature>
<name>A0A7W9TRZ0_CASDE</name>
<dbReference type="AlphaFoldDB" id="A0A7W9TRZ0"/>
<accession>A0A7W9TRZ0</accession>
<keyword evidence="3 7" id="KW-0812">Transmembrane</keyword>
<dbReference type="InterPro" id="IPR020846">
    <property type="entry name" value="MFS_dom"/>
</dbReference>
<dbReference type="InterPro" id="IPR044772">
    <property type="entry name" value="NO3_transporter"/>
</dbReference>
<feature type="domain" description="Major facilitator superfamily (MFS) profile" evidence="8">
    <location>
        <begin position="17"/>
        <end position="414"/>
    </location>
</feature>
<feature type="transmembrane region" description="Helical" evidence="7">
    <location>
        <begin position="144"/>
        <end position="170"/>
    </location>
</feature>
<feature type="transmembrane region" description="Helical" evidence="7">
    <location>
        <begin position="279"/>
        <end position="299"/>
    </location>
</feature>
<keyword evidence="5" id="KW-0534">Nitrate assimilation</keyword>
<dbReference type="InterPro" id="IPR011701">
    <property type="entry name" value="MFS"/>
</dbReference>
<dbReference type="GO" id="GO:0015112">
    <property type="term" value="F:nitrate transmembrane transporter activity"/>
    <property type="evidence" value="ECO:0007669"/>
    <property type="project" value="InterPro"/>
</dbReference>
<dbReference type="Gene3D" id="1.20.1250.20">
    <property type="entry name" value="MFS general substrate transporter like domains"/>
    <property type="match status" value="2"/>
</dbReference>
<protein>
    <submittedName>
        <fullName evidence="9">NNP family nitrate/nitrite transporter-like MFS transporter</fullName>
    </submittedName>
</protein>
<evidence type="ECO:0000256" key="1">
    <source>
        <dbReference type="ARBA" id="ARBA00004141"/>
    </source>
</evidence>
<evidence type="ECO:0000256" key="7">
    <source>
        <dbReference type="SAM" id="Phobius"/>
    </source>
</evidence>
<dbReference type="SUPFAM" id="SSF103473">
    <property type="entry name" value="MFS general substrate transporter"/>
    <property type="match status" value="1"/>
</dbReference>
<feature type="transmembrane region" description="Helical" evidence="7">
    <location>
        <begin position="387"/>
        <end position="406"/>
    </location>
</feature>
<keyword evidence="4 7" id="KW-1133">Transmembrane helix</keyword>
<comment type="caution">
    <text evidence="9">The sequence shown here is derived from an EMBL/GenBank/DDBJ whole genome shotgun (WGS) entry which is preliminary data.</text>
</comment>
<dbReference type="CDD" id="cd17341">
    <property type="entry name" value="MFS_NRT2_like"/>
    <property type="match status" value="1"/>
</dbReference>
<dbReference type="GO" id="GO:0016020">
    <property type="term" value="C:membrane"/>
    <property type="evidence" value="ECO:0007669"/>
    <property type="project" value="UniProtKB-SubCell"/>
</dbReference>